<protein>
    <submittedName>
        <fullName evidence="1">Uncharacterized protein</fullName>
    </submittedName>
</protein>
<evidence type="ECO:0000313" key="1">
    <source>
        <dbReference type="EMBL" id="KIQ03008.1"/>
    </source>
</evidence>
<name>A0A0D0K3M4_AGRTU</name>
<gene>
    <name evidence="1" type="ORF">RU07_10580</name>
</gene>
<comment type="caution">
    <text evidence="1">The sequence shown here is derived from an EMBL/GenBank/DDBJ whole genome shotgun (WGS) entry which is preliminary data.</text>
</comment>
<proteinExistence type="predicted"/>
<sequence length="63" mass="7201">MIAIAQIRKLIIKERLIPTALVILGLDKKRAAKAALKVKQGEKSDQIADRRNCLRFSRTEHVY</sequence>
<organism evidence="1 2">
    <name type="scientific">Agrobacterium tumefaciens</name>
    <dbReference type="NCBI Taxonomy" id="358"/>
    <lineage>
        <taxon>Bacteria</taxon>
        <taxon>Pseudomonadati</taxon>
        <taxon>Pseudomonadota</taxon>
        <taxon>Alphaproteobacteria</taxon>
        <taxon>Hyphomicrobiales</taxon>
        <taxon>Rhizobiaceae</taxon>
        <taxon>Rhizobium/Agrobacterium group</taxon>
        <taxon>Agrobacterium</taxon>
        <taxon>Agrobacterium tumefaciens complex</taxon>
    </lineage>
</organism>
<reference evidence="1 2" key="1">
    <citation type="submission" date="2014-12" db="EMBL/GenBank/DDBJ databases">
        <title>16Stimator: statistical estimation of ribosomal gene copy numbers from draft genome assemblies.</title>
        <authorList>
            <person name="Perisin M.A."/>
            <person name="Vetter M."/>
            <person name="Gilbert J.A."/>
            <person name="Bergelson J."/>
        </authorList>
    </citation>
    <scope>NUCLEOTIDE SEQUENCE [LARGE SCALE GENOMIC DNA]</scope>
    <source>
        <strain evidence="1 2">MEJ076</strain>
    </source>
</reference>
<dbReference type="EMBL" id="JXQV01000009">
    <property type="protein sequence ID" value="KIQ03008.1"/>
    <property type="molecule type" value="Genomic_DNA"/>
</dbReference>
<dbReference type="Proteomes" id="UP000035017">
    <property type="component" value="Unassembled WGS sequence"/>
</dbReference>
<accession>A0A0D0K3M4</accession>
<dbReference type="AlphaFoldDB" id="A0A0D0K3M4"/>
<evidence type="ECO:0000313" key="2">
    <source>
        <dbReference type="Proteomes" id="UP000035017"/>
    </source>
</evidence>